<name>A0AAV8UAN9_9ROSI</name>
<organism evidence="1 2">
    <name type="scientific">Erythroxylum novogranatense</name>
    <dbReference type="NCBI Taxonomy" id="1862640"/>
    <lineage>
        <taxon>Eukaryota</taxon>
        <taxon>Viridiplantae</taxon>
        <taxon>Streptophyta</taxon>
        <taxon>Embryophyta</taxon>
        <taxon>Tracheophyta</taxon>
        <taxon>Spermatophyta</taxon>
        <taxon>Magnoliopsida</taxon>
        <taxon>eudicotyledons</taxon>
        <taxon>Gunneridae</taxon>
        <taxon>Pentapetalae</taxon>
        <taxon>rosids</taxon>
        <taxon>fabids</taxon>
        <taxon>Malpighiales</taxon>
        <taxon>Erythroxylaceae</taxon>
        <taxon>Erythroxylum</taxon>
    </lineage>
</organism>
<dbReference type="GO" id="GO:0003676">
    <property type="term" value="F:nucleic acid binding"/>
    <property type="evidence" value="ECO:0007669"/>
    <property type="project" value="InterPro"/>
</dbReference>
<evidence type="ECO:0000313" key="1">
    <source>
        <dbReference type="EMBL" id="KAJ8775035.1"/>
    </source>
</evidence>
<evidence type="ECO:0000313" key="2">
    <source>
        <dbReference type="Proteomes" id="UP001159364"/>
    </source>
</evidence>
<dbReference type="SMART" id="SM00733">
    <property type="entry name" value="Mterf"/>
    <property type="match status" value="1"/>
</dbReference>
<sequence>MQDTLHHLRTTKSPFPYPKSHNHDFSSLSCPKSLHFPSLSSKTTTIALPHKPPKTPEYPTIYPQLPQSPPRHHTLPPVEFQEKMLYLDSIGLDIFHLLAHHHPIILSAALPDIKSTVYLTFMKFTTVEFHGRLDLKRVINRRPRLLVSIIGIAEVKKHTYLLFCSVEDKLIPRIEYWEKVGFCHRDAISFPPFC</sequence>
<dbReference type="AlphaFoldDB" id="A0AAV8UAN9"/>
<protein>
    <submittedName>
        <fullName evidence="1">Uncharacterized protein</fullName>
    </submittedName>
</protein>
<accession>A0AAV8UAN9</accession>
<keyword evidence="2" id="KW-1185">Reference proteome</keyword>
<proteinExistence type="predicted"/>
<dbReference type="InterPro" id="IPR003690">
    <property type="entry name" value="MTERF"/>
</dbReference>
<gene>
    <name evidence="1" type="ORF">K2173_020039</name>
</gene>
<dbReference type="EMBL" id="JAIWQS010000001">
    <property type="protein sequence ID" value="KAJ8775035.1"/>
    <property type="molecule type" value="Genomic_DNA"/>
</dbReference>
<reference evidence="1 2" key="1">
    <citation type="submission" date="2021-09" db="EMBL/GenBank/DDBJ databases">
        <title>Genomic insights and catalytic innovation underlie evolution of tropane alkaloids biosynthesis.</title>
        <authorList>
            <person name="Wang Y.-J."/>
            <person name="Tian T."/>
            <person name="Huang J.-P."/>
            <person name="Huang S.-X."/>
        </authorList>
    </citation>
    <scope>NUCLEOTIDE SEQUENCE [LARGE SCALE GENOMIC DNA]</scope>
    <source>
        <strain evidence="1">KIB-2018</strain>
        <tissue evidence="1">Leaf</tissue>
    </source>
</reference>
<dbReference type="Proteomes" id="UP001159364">
    <property type="component" value="Linkage Group LG01"/>
</dbReference>
<comment type="caution">
    <text evidence="1">The sequence shown here is derived from an EMBL/GenBank/DDBJ whole genome shotgun (WGS) entry which is preliminary data.</text>
</comment>